<name>A0AA97F7C0_9SPHN</name>
<keyword evidence="4 5" id="KW-0472">Membrane</keyword>
<evidence type="ECO:0000256" key="2">
    <source>
        <dbReference type="ARBA" id="ARBA00022692"/>
    </source>
</evidence>
<reference evidence="7 8" key="1">
    <citation type="submission" date="2023-10" db="EMBL/GenBank/DDBJ databases">
        <title>Complete genome sequence of a Sphingomonadaceae bacterium.</title>
        <authorList>
            <person name="Yan C."/>
        </authorList>
    </citation>
    <scope>NUCLEOTIDE SEQUENCE [LARGE SCALE GENOMIC DNA]</scope>
    <source>
        <strain evidence="7 8">SCSIO 66989</strain>
    </source>
</reference>
<dbReference type="RefSeq" id="WP_317080845.1">
    <property type="nucleotide sequence ID" value="NZ_CP136594.1"/>
</dbReference>
<keyword evidence="8" id="KW-1185">Reference proteome</keyword>
<evidence type="ECO:0000313" key="8">
    <source>
        <dbReference type="Proteomes" id="UP001302429"/>
    </source>
</evidence>
<gene>
    <name evidence="7" type="ORF">RB602_12120</name>
</gene>
<evidence type="ECO:0000313" key="7">
    <source>
        <dbReference type="EMBL" id="WOE74587.1"/>
    </source>
</evidence>
<evidence type="ECO:0000256" key="4">
    <source>
        <dbReference type="ARBA" id="ARBA00023136"/>
    </source>
</evidence>
<evidence type="ECO:0000256" key="5">
    <source>
        <dbReference type="SAM" id="Phobius"/>
    </source>
</evidence>
<feature type="domain" description="Translocation and assembly module TamB C-terminal" evidence="6">
    <location>
        <begin position="1062"/>
        <end position="1391"/>
    </location>
</feature>
<dbReference type="Proteomes" id="UP001302429">
    <property type="component" value="Chromosome"/>
</dbReference>
<keyword evidence="2 5" id="KW-0812">Transmembrane</keyword>
<evidence type="ECO:0000256" key="3">
    <source>
        <dbReference type="ARBA" id="ARBA00022989"/>
    </source>
</evidence>
<accession>A0AA97F7C0</accession>
<dbReference type="KEGG" id="acoa:RB602_12120"/>
<dbReference type="Pfam" id="PF04357">
    <property type="entry name" value="TamB"/>
    <property type="match status" value="1"/>
</dbReference>
<keyword evidence="3 5" id="KW-1133">Transmembrane helix</keyword>
<sequence length="1404" mass="149173">MAEDTPIASEDGAPDEEDFASAVLGEDEAIRKSPWRWPRRIAIALLLVVATLIMLALALDTQPGHRFLVNRIETLELENGLRIRMERIDGSIYDEAIIHDLELLDPEGRFFSVDQTTLNWRPMAWLGNVLDIRALLLKDARLEKVPALRETDSDAPILPGFDIRIDRFEANALTIAKGIAGDERIGDITGNADIRDGLAKLKIDATLRNGDDRILADIDIAPDEDRFDAKLDIGAPADGVIAALAGLDRNLTIALDGAGSYRQWSGKLVAEGNKQPLMDFDLGASSGDYSVVGTLFPGDFVSGTLAELIGSEVAVDWVGRLDDRVLNNALSLRAEAFSAEANGKVDLGENRFDTMQIQARSLARDLTVAGVTASALQLEGTLDGAFSELNAPYTVRAANLAFADYAMAQPLLKGQLLRQDGAWATRFDLQNAGIATNNALLDNLLTGTALSGLVRLADGTLISDNLELRGKNLSADLALNGKMDANDYRLTGDVRAPGFPVQNLAALDIQADIDARFNQGWTVAADIDGQIQSVTNQSFAVYVGETGRFSANVLAAEGQPVIFRDVDFAATQLAFLGGGRLESDGHVVLTAAGNHVRYGGFDVDIDGNTQSASANIFLASPYPALDIRDVTIAVAPSADGFTVNAKGQSVLGGFGGNAGITALDNGLTRINLDQLRLSDTVISGIVTAGDAGLRGDLDASGGGVDGTIKVRPVSGRNSLIADLELRNAAFVGATPIRIRQGSIDATILLGDGPIEVDAVASAQGISRGNLFIGRLAGKAKLSGRTGTITGSIAGRRGSRFAMAGEALVRPNRISFDLTGAYAGKKIDMPKAGTLIRTDAGWRLAETRLNIANGSVEASGRVGRTTQIDFALDRLPLSILDIAFENLGLGGTASGEMNLKFNRRGLPFGTAKLQLNRLTRSSLALTSRPVDLAVNARLSEDKLALRSIIRDADRELGRAQLRLTNISQSDDPIRRYTQANMLGQIRFDGPADALWRLVGIDLFDITGSVAVSADATGTLVNPRVRGRVATRDARLESGLSGTVITDISADGRFSGARLNINRFSGTAPNGGTVTGSGVIDLGGRRGVMLDLKGRAENAELLDREDFGATVTGPISIRSDGVGGTLGGDLVINKGRFVLGQTDVLYQLPNITYREINRRADEAPPRATATPWRYAIKAKARNRIDVRGLGLNSEWRADIALAGPVNQPQITGVAELVRGEYEFAGRDFDLERGIIRFQENYPPDPALDIEANANLQGLSATINVRGTGQRPEITFNSVPALPEDELLARLIFGSSVTDISAAEAVQLAAALASLRGGGGLDPINALRGAVGLDRLRIIAADPAIGAGTSIAAGKYLTRRVYVEVITDGAGYSATQAEFQITRWLSILSSISTIGRQGVSARISRDY</sequence>
<comment type="subcellular location">
    <subcellularLocation>
        <location evidence="1">Membrane</location>
        <topology evidence="1">Single-pass membrane protein</topology>
    </subcellularLocation>
</comment>
<protein>
    <submittedName>
        <fullName evidence="7">Translocation/assembly module TamB domain-containing protein</fullName>
    </submittedName>
</protein>
<dbReference type="InterPro" id="IPR007452">
    <property type="entry name" value="TamB_C"/>
</dbReference>
<dbReference type="GO" id="GO:0009306">
    <property type="term" value="P:protein secretion"/>
    <property type="evidence" value="ECO:0007669"/>
    <property type="project" value="InterPro"/>
</dbReference>
<proteinExistence type="predicted"/>
<dbReference type="PANTHER" id="PTHR36985:SF1">
    <property type="entry name" value="TRANSLOCATION AND ASSEMBLY MODULE SUBUNIT TAMB"/>
    <property type="match status" value="1"/>
</dbReference>
<evidence type="ECO:0000256" key="1">
    <source>
        <dbReference type="ARBA" id="ARBA00004167"/>
    </source>
</evidence>
<dbReference type="EMBL" id="CP136594">
    <property type="protein sequence ID" value="WOE74587.1"/>
    <property type="molecule type" value="Genomic_DNA"/>
</dbReference>
<dbReference type="GO" id="GO:0097347">
    <property type="term" value="C:TAM protein secretion complex"/>
    <property type="evidence" value="ECO:0007669"/>
    <property type="project" value="TreeGrafter"/>
</dbReference>
<evidence type="ECO:0000259" key="6">
    <source>
        <dbReference type="Pfam" id="PF04357"/>
    </source>
</evidence>
<organism evidence="7 8">
    <name type="scientific">Alterisphingorhabdus coralli</name>
    <dbReference type="NCBI Taxonomy" id="3071408"/>
    <lineage>
        <taxon>Bacteria</taxon>
        <taxon>Pseudomonadati</taxon>
        <taxon>Pseudomonadota</taxon>
        <taxon>Alphaproteobacteria</taxon>
        <taxon>Sphingomonadales</taxon>
        <taxon>Sphingomonadaceae</taxon>
        <taxon>Alterisphingorhabdus (ex Yan et al. 2024)</taxon>
    </lineage>
</organism>
<dbReference type="GO" id="GO:0005886">
    <property type="term" value="C:plasma membrane"/>
    <property type="evidence" value="ECO:0007669"/>
    <property type="project" value="InterPro"/>
</dbReference>
<dbReference type="PANTHER" id="PTHR36985">
    <property type="entry name" value="TRANSLOCATION AND ASSEMBLY MODULE SUBUNIT TAMB"/>
    <property type="match status" value="1"/>
</dbReference>
<feature type="transmembrane region" description="Helical" evidence="5">
    <location>
        <begin position="41"/>
        <end position="59"/>
    </location>
</feature>